<accession>A0A9R1WRD1</accession>
<comment type="caution">
    <text evidence="2">The sequence shown here is derived from an EMBL/GenBank/DDBJ whole genome shotgun (WGS) entry which is preliminary data.</text>
</comment>
<evidence type="ECO:0000259" key="1">
    <source>
        <dbReference type="Pfam" id="PF14214"/>
    </source>
</evidence>
<feature type="domain" description="Helitron helicase-like" evidence="1">
    <location>
        <begin position="10"/>
        <end position="66"/>
    </location>
</feature>
<dbReference type="EMBL" id="NBSK02000009">
    <property type="protein sequence ID" value="KAJ0185931.1"/>
    <property type="molecule type" value="Genomic_DNA"/>
</dbReference>
<evidence type="ECO:0000313" key="2">
    <source>
        <dbReference type="EMBL" id="KAJ0185931.1"/>
    </source>
</evidence>
<sequence length="421" mass="49687">MASGETNASAIEIKQHMMHHKEAQNRAYLIVGVFHAKLEQFKKEIFKNEIFGNVVAYTYVVEFQKREYDEIVSAEIPNERSNPHLFRMVVKYMLHGPCGDLNPKNVCMKKKGYCKNFYPKAFCDVTTQNNDAYPAYRRRDNGVKVIVRGAKLDNRWVVPYNPYLLCKFDCNVNIEICSTIKAVKYIYKYTCKGCDKISRWISPQEAAWRIFEFSLGEIKPTVIHLPLHLENYQSITFKKKEQLTNIKNNANRFFLKNTTNRYAQHLNLTYVDFLDHFIWKPNNKVWLSRKTEDSIGRIVCPKSYDDLKLCKGQRVDTFRESALLHGYLLDDNSQQLCLEEASSFHMPYELQRLFATLLVYTNPNNPRKLWESFEDVMLEDFVHYEKDQRAIQNLNKKQKLAFDTIIRKVETCQKYELVHMI</sequence>
<reference evidence="2 3" key="1">
    <citation type="journal article" date="2017" name="Nat. Commun.">
        <title>Genome assembly with in vitro proximity ligation data and whole-genome triplication in lettuce.</title>
        <authorList>
            <person name="Reyes-Chin-Wo S."/>
            <person name="Wang Z."/>
            <person name="Yang X."/>
            <person name="Kozik A."/>
            <person name="Arikit S."/>
            <person name="Song C."/>
            <person name="Xia L."/>
            <person name="Froenicke L."/>
            <person name="Lavelle D.O."/>
            <person name="Truco M.J."/>
            <person name="Xia R."/>
            <person name="Zhu S."/>
            <person name="Xu C."/>
            <person name="Xu H."/>
            <person name="Xu X."/>
            <person name="Cox K."/>
            <person name="Korf I."/>
            <person name="Meyers B.C."/>
            <person name="Michelmore R.W."/>
        </authorList>
    </citation>
    <scope>NUCLEOTIDE SEQUENCE [LARGE SCALE GENOMIC DNA]</scope>
    <source>
        <strain evidence="3">cv. Salinas</strain>
        <tissue evidence="2">Seedlings</tissue>
    </source>
</reference>
<dbReference type="Pfam" id="PF14214">
    <property type="entry name" value="Helitron_like_N"/>
    <property type="match status" value="1"/>
</dbReference>
<keyword evidence="3" id="KW-1185">Reference proteome</keyword>
<dbReference type="PANTHER" id="PTHR10492">
    <property type="match status" value="1"/>
</dbReference>
<dbReference type="Proteomes" id="UP000235145">
    <property type="component" value="Unassembled WGS sequence"/>
</dbReference>
<dbReference type="PANTHER" id="PTHR10492:SF92">
    <property type="entry name" value="ATP-DEPENDENT DNA HELICASE"/>
    <property type="match status" value="1"/>
</dbReference>
<evidence type="ECO:0000313" key="3">
    <source>
        <dbReference type="Proteomes" id="UP000235145"/>
    </source>
</evidence>
<name>A0A9R1WRD1_LACSA</name>
<proteinExistence type="predicted"/>
<gene>
    <name evidence="2" type="ORF">LSAT_V11C900473150</name>
</gene>
<dbReference type="InterPro" id="IPR025476">
    <property type="entry name" value="Helitron_helicase-like"/>
</dbReference>
<protein>
    <recommendedName>
        <fullName evidence="1">Helitron helicase-like domain-containing protein</fullName>
    </recommendedName>
</protein>
<organism evidence="2 3">
    <name type="scientific">Lactuca sativa</name>
    <name type="common">Garden lettuce</name>
    <dbReference type="NCBI Taxonomy" id="4236"/>
    <lineage>
        <taxon>Eukaryota</taxon>
        <taxon>Viridiplantae</taxon>
        <taxon>Streptophyta</taxon>
        <taxon>Embryophyta</taxon>
        <taxon>Tracheophyta</taxon>
        <taxon>Spermatophyta</taxon>
        <taxon>Magnoliopsida</taxon>
        <taxon>eudicotyledons</taxon>
        <taxon>Gunneridae</taxon>
        <taxon>Pentapetalae</taxon>
        <taxon>asterids</taxon>
        <taxon>campanulids</taxon>
        <taxon>Asterales</taxon>
        <taxon>Asteraceae</taxon>
        <taxon>Cichorioideae</taxon>
        <taxon>Cichorieae</taxon>
        <taxon>Lactucinae</taxon>
        <taxon>Lactuca</taxon>
    </lineage>
</organism>
<dbReference type="AlphaFoldDB" id="A0A9R1WRD1"/>